<evidence type="ECO:0000256" key="8">
    <source>
        <dbReference type="ARBA" id="ARBA00023136"/>
    </source>
</evidence>
<dbReference type="Pfam" id="PF00005">
    <property type="entry name" value="ABC_tran"/>
    <property type="match status" value="1"/>
</dbReference>
<dbReference type="GO" id="GO:0005524">
    <property type="term" value="F:ATP binding"/>
    <property type="evidence" value="ECO:0007669"/>
    <property type="project" value="UniProtKB-KW"/>
</dbReference>
<name>A0A840QQ61_9BACI</name>
<evidence type="ECO:0000256" key="4">
    <source>
        <dbReference type="ARBA" id="ARBA00022741"/>
    </source>
</evidence>
<gene>
    <name evidence="10" type="ORF">HNQ41_001687</name>
</gene>
<feature type="domain" description="ABC transporter" evidence="9">
    <location>
        <begin position="2"/>
        <end position="241"/>
    </location>
</feature>
<dbReference type="AlphaFoldDB" id="A0A840QQ61"/>
<keyword evidence="7" id="KW-0029">Amino-acid transport</keyword>
<comment type="similarity">
    <text evidence="1">Belongs to the ABC transporter superfamily.</text>
</comment>
<keyword evidence="5 10" id="KW-0067">ATP-binding</keyword>
<keyword evidence="4" id="KW-0547">Nucleotide-binding</keyword>
<dbReference type="SUPFAM" id="SSF55021">
    <property type="entry name" value="ACT-like"/>
    <property type="match status" value="1"/>
</dbReference>
<proteinExistence type="inferred from homology"/>
<dbReference type="Proteomes" id="UP000551878">
    <property type="component" value="Unassembled WGS sequence"/>
</dbReference>
<dbReference type="GO" id="GO:0006865">
    <property type="term" value="P:amino acid transport"/>
    <property type="evidence" value="ECO:0007669"/>
    <property type="project" value="UniProtKB-KW"/>
</dbReference>
<dbReference type="SUPFAM" id="SSF52540">
    <property type="entry name" value="P-loop containing nucleoside triphosphate hydrolases"/>
    <property type="match status" value="1"/>
</dbReference>
<dbReference type="SMART" id="SM00930">
    <property type="entry name" value="NIL"/>
    <property type="match status" value="1"/>
</dbReference>
<dbReference type="EMBL" id="JACHHB010000006">
    <property type="protein sequence ID" value="MBB5173500.1"/>
    <property type="molecule type" value="Genomic_DNA"/>
</dbReference>
<keyword evidence="8" id="KW-0472">Membrane</keyword>
<dbReference type="InterPro" id="IPR045865">
    <property type="entry name" value="ACT-like_dom_sf"/>
</dbReference>
<protein>
    <submittedName>
        <fullName evidence="10">D-methionine transport system ATP-binding protein</fullName>
    </submittedName>
</protein>
<keyword evidence="11" id="KW-1185">Reference proteome</keyword>
<dbReference type="InterPro" id="IPR003593">
    <property type="entry name" value="AAA+_ATPase"/>
</dbReference>
<evidence type="ECO:0000256" key="1">
    <source>
        <dbReference type="ARBA" id="ARBA00005417"/>
    </source>
</evidence>
<dbReference type="CDD" id="cd03258">
    <property type="entry name" value="ABC_MetN_methionine_transporter"/>
    <property type="match status" value="1"/>
</dbReference>
<dbReference type="InterPro" id="IPR003439">
    <property type="entry name" value="ABC_transporter-like_ATP-bd"/>
</dbReference>
<dbReference type="RefSeq" id="WP_184663944.1">
    <property type="nucleotide sequence ID" value="NZ_JACHHB010000006.1"/>
</dbReference>
<dbReference type="PROSITE" id="PS50893">
    <property type="entry name" value="ABC_TRANSPORTER_2"/>
    <property type="match status" value="1"/>
</dbReference>
<evidence type="ECO:0000256" key="7">
    <source>
        <dbReference type="ARBA" id="ARBA00022970"/>
    </source>
</evidence>
<organism evidence="10 11">
    <name type="scientific">Texcoconibacillus texcoconensis</name>
    <dbReference type="NCBI Taxonomy" id="1095777"/>
    <lineage>
        <taxon>Bacteria</taxon>
        <taxon>Bacillati</taxon>
        <taxon>Bacillota</taxon>
        <taxon>Bacilli</taxon>
        <taxon>Bacillales</taxon>
        <taxon>Bacillaceae</taxon>
        <taxon>Texcoconibacillus</taxon>
    </lineage>
</organism>
<dbReference type="Pfam" id="PF09383">
    <property type="entry name" value="NIL"/>
    <property type="match status" value="1"/>
</dbReference>
<evidence type="ECO:0000256" key="2">
    <source>
        <dbReference type="ARBA" id="ARBA00022448"/>
    </source>
</evidence>
<dbReference type="PANTHER" id="PTHR43166:SF30">
    <property type="entry name" value="METHIONINE IMPORT ATP-BINDING PROTEIN METN"/>
    <property type="match status" value="1"/>
</dbReference>
<dbReference type="InterPro" id="IPR050086">
    <property type="entry name" value="MetN_ABC_transporter-like"/>
</dbReference>
<accession>A0A840QQ61</accession>
<evidence type="ECO:0000256" key="6">
    <source>
        <dbReference type="ARBA" id="ARBA00022967"/>
    </source>
</evidence>
<dbReference type="Gene3D" id="3.30.70.260">
    <property type="match status" value="1"/>
</dbReference>
<dbReference type="PANTHER" id="PTHR43166">
    <property type="entry name" value="AMINO ACID IMPORT ATP-BINDING PROTEIN"/>
    <property type="match status" value="1"/>
</dbReference>
<evidence type="ECO:0000259" key="9">
    <source>
        <dbReference type="PROSITE" id="PS50893"/>
    </source>
</evidence>
<comment type="caution">
    <text evidence="10">The sequence shown here is derived from an EMBL/GenBank/DDBJ whole genome shotgun (WGS) entry which is preliminary data.</text>
</comment>
<dbReference type="InterPro" id="IPR018449">
    <property type="entry name" value="NIL_domain"/>
</dbReference>
<evidence type="ECO:0000256" key="3">
    <source>
        <dbReference type="ARBA" id="ARBA00022475"/>
    </source>
</evidence>
<dbReference type="SMART" id="SM00382">
    <property type="entry name" value="AAA"/>
    <property type="match status" value="1"/>
</dbReference>
<keyword evidence="2" id="KW-0813">Transport</keyword>
<dbReference type="FunFam" id="3.40.50.300:FF:000056">
    <property type="entry name" value="Cell division ATP-binding protein FtsE"/>
    <property type="match status" value="1"/>
</dbReference>
<keyword evidence="6" id="KW-1278">Translocase</keyword>
<dbReference type="InterPro" id="IPR027417">
    <property type="entry name" value="P-loop_NTPase"/>
</dbReference>
<dbReference type="InterPro" id="IPR017871">
    <property type="entry name" value="ABC_transporter-like_CS"/>
</dbReference>
<dbReference type="Gene3D" id="3.40.50.300">
    <property type="entry name" value="P-loop containing nucleotide triphosphate hydrolases"/>
    <property type="match status" value="1"/>
</dbReference>
<keyword evidence="3" id="KW-1003">Cell membrane</keyword>
<reference evidence="10 11" key="1">
    <citation type="submission" date="2020-08" db="EMBL/GenBank/DDBJ databases">
        <title>Genomic Encyclopedia of Type Strains, Phase IV (KMG-IV): sequencing the most valuable type-strain genomes for metagenomic binning, comparative biology and taxonomic classification.</title>
        <authorList>
            <person name="Goeker M."/>
        </authorList>
    </citation>
    <scope>NUCLEOTIDE SEQUENCE [LARGE SCALE GENOMIC DNA]</scope>
    <source>
        <strain evidence="10 11">DSM 24696</strain>
    </source>
</reference>
<evidence type="ECO:0000313" key="10">
    <source>
        <dbReference type="EMBL" id="MBB5173500.1"/>
    </source>
</evidence>
<dbReference type="GO" id="GO:0016887">
    <property type="term" value="F:ATP hydrolysis activity"/>
    <property type="evidence" value="ECO:0007669"/>
    <property type="project" value="InterPro"/>
</dbReference>
<evidence type="ECO:0000313" key="11">
    <source>
        <dbReference type="Proteomes" id="UP000551878"/>
    </source>
</evidence>
<dbReference type="GO" id="GO:0005886">
    <property type="term" value="C:plasma membrane"/>
    <property type="evidence" value="ECO:0007669"/>
    <property type="project" value="UniProtKB-ARBA"/>
</dbReference>
<dbReference type="InterPro" id="IPR041701">
    <property type="entry name" value="MetN_ABC"/>
</dbReference>
<dbReference type="PROSITE" id="PS00211">
    <property type="entry name" value="ABC_TRANSPORTER_1"/>
    <property type="match status" value="1"/>
</dbReference>
<evidence type="ECO:0000256" key="5">
    <source>
        <dbReference type="ARBA" id="ARBA00022840"/>
    </source>
</evidence>
<sequence>MITFENVSKQFTGSEGTFTAVKDVSFEVQKGDIYGVIGFSGAGKSTLIRTVNLLEEPSSGKVYVNGRDMMTLSADELRKERKKIGMVFQHFNLCESKTVFENVAIPLRLSKTSKKDIQPRVKELLQFVGLGDKSDHYPDQLSGGQKQRVGIARALATSPEILLCDEATSALDPDTTQSILDLLKRVNREFNITILIITHEMQVIRDICDYVTVMENGEMIESGSVFDLFSRPKAKTTRNFVNAVMQDQLPASVINMIHKEGKSNRLYRILFEGDEAGQPVLSQVSKQYHLDFNILHGQITELQDQPFGNLIVEFIGEENNIQQAVEHIGNRLTVSEVNINERD</sequence>